<feature type="transmembrane region" description="Helical" evidence="1">
    <location>
        <begin position="128"/>
        <end position="146"/>
    </location>
</feature>
<dbReference type="InterPro" id="IPR000326">
    <property type="entry name" value="PAP2/HPO"/>
</dbReference>
<feature type="transmembrane region" description="Helical" evidence="1">
    <location>
        <begin position="98"/>
        <end position="116"/>
    </location>
</feature>
<dbReference type="SUPFAM" id="SSF48317">
    <property type="entry name" value="Acid phosphatase/Vanadium-dependent haloperoxidase"/>
    <property type="match status" value="1"/>
</dbReference>
<dbReference type="OrthoDB" id="8590768at2"/>
<feature type="transmembrane region" description="Helical" evidence="1">
    <location>
        <begin position="36"/>
        <end position="60"/>
    </location>
</feature>
<evidence type="ECO:0000313" key="3">
    <source>
        <dbReference type="EMBL" id="SNS17582.1"/>
    </source>
</evidence>
<protein>
    <submittedName>
        <fullName evidence="3">PAP2 superfamily protein</fullName>
    </submittedName>
</protein>
<dbReference type="AlphaFoldDB" id="A0A239CCG3"/>
<feature type="transmembrane region" description="Helical" evidence="1">
    <location>
        <begin position="6"/>
        <end position="29"/>
    </location>
</feature>
<accession>A0A239CCG3</accession>
<dbReference type="EMBL" id="FZOT01000001">
    <property type="protein sequence ID" value="SNS17582.1"/>
    <property type="molecule type" value="Genomic_DNA"/>
</dbReference>
<evidence type="ECO:0000313" key="4">
    <source>
        <dbReference type="Proteomes" id="UP000198284"/>
    </source>
</evidence>
<reference evidence="3 4" key="1">
    <citation type="submission" date="2017-06" db="EMBL/GenBank/DDBJ databases">
        <authorList>
            <person name="Kim H.J."/>
            <person name="Triplett B.A."/>
        </authorList>
    </citation>
    <scope>NUCLEOTIDE SEQUENCE [LARGE SCALE GENOMIC DNA]</scope>
    <source>
        <strain evidence="3 4">U15</strain>
    </source>
</reference>
<dbReference type="SMART" id="SM00014">
    <property type="entry name" value="acidPPc"/>
    <property type="match status" value="1"/>
</dbReference>
<organism evidence="3 4">
    <name type="scientific">Noviherbaspirillum humi</name>
    <dbReference type="NCBI Taxonomy" id="1688639"/>
    <lineage>
        <taxon>Bacteria</taxon>
        <taxon>Pseudomonadati</taxon>
        <taxon>Pseudomonadota</taxon>
        <taxon>Betaproteobacteria</taxon>
        <taxon>Burkholderiales</taxon>
        <taxon>Oxalobacteraceae</taxon>
        <taxon>Noviherbaspirillum</taxon>
    </lineage>
</organism>
<keyword evidence="4" id="KW-1185">Reference proteome</keyword>
<feature type="transmembrane region" description="Helical" evidence="1">
    <location>
        <begin position="72"/>
        <end position="91"/>
    </location>
</feature>
<dbReference type="Proteomes" id="UP000198284">
    <property type="component" value="Unassembled WGS sequence"/>
</dbReference>
<gene>
    <name evidence="3" type="ORF">SAMN06265795_101368</name>
</gene>
<evidence type="ECO:0000259" key="2">
    <source>
        <dbReference type="SMART" id="SM00014"/>
    </source>
</evidence>
<dbReference type="RefSeq" id="WP_089397579.1">
    <property type="nucleotide sequence ID" value="NZ_FZOT01000001.1"/>
</dbReference>
<name>A0A239CCG3_9BURK</name>
<sequence length="213" mass="23140">MIPWHTITGFGDMTVTGLALIAITAWLLLSGERRLTVWWVILNGIGLFLITASKMAFIGWGLGIAALDFTGFSGHAARAMAVFPVLLYLFCQRMSPTARFTAMAAGFAFGTLISYSRIVVHAHSPSEVVTGWLLGLAISITFIRMTGMLQKCLLTRGHLALGFLLAFTAASAEPAPTQSWLTRASLYISGHDTPYVRIASGEFRRLGTLQRNS</sequence>
<keyword evidence="1" id="KW-1133">Transmembrane helix</keyword>
<feature type="domain" description="Phosphatidic acid phosphatase type 2/haloperoxidase" evidence="2">
    <location>
        <begin position="16"/>
        <end position="143"/>
    </location>
</feature>
<dbReference type="InterPro" id="IPR036938">
    <property type="entry name" value="PAP2/HPO_sf"/>
</dbReference>
<evidence type="ECO:0000256" key="1">
    <source>
        <dbReference type="SAM" id="Phobius"/>
    </source>
</evidence>
<proteinExistence type="predicted"/>
<keyword evidence="1" id="KW-0472">Membrane</keyword>
<dbReference type="Pfam" id="PF01569">
    <property type="entry name" value="PAP2"/>
    <property type="match status" value="1"/>
</dbReference>
<keyword evidence="1" id="KW-0812">Transmembrane</keyword>
<dbReference type="Gene3D" id="1.20.144.10">
    <property type="entry name" value="Phosphatidic acid phosphatase type 2/haloperoxidase"/>
    <property type="match status" value="1"/>
</dbReference>